<dbReference type="InterPro" id="IPR001736">
    <property type="entry name" value="PLipase_D/transphosphatidylase"/>
</dbReference>
<protein>
    <submittedName>
        <fullName evidence="2">Phospholipase D-like protein</fullName>
    </submittedName>
</protein>
<dbReference type="Pfam" id="PF13091">
    <property type="entry name" value="PLDc_2"/>
    <property type="match status" value="1"/>
</dbReference>
<gene>
    <name evidence="2" type="ORF">FHX80_12669</name>
</gene>
<dbReference type="SUPFAM" id="SSF56024">
    <property type="entry name" value="Phospholipase D/nuclease"/>
    <property type="match status" value="1"/>
</dbReference>
<dbReference type="RefSeq" id="WP_145768101.1">
    <property type="nucleotide sequence ID" value="NZ_VIWW01000002.1"/>
</dbReference>
<accession>A0A561TZ17</accession>
<name>A0A561TZ17_9ACTN</name>
<dbReference type="GO" id="GO:0006793">
    <property type="term" value="P:phosphorus metabolic process"/>
    <property type="evidence" value="ECO:0007669"/>
    <property type="project" value="UniProtKB-ARBA"/>
</dbReference>
<feature type="domain" description="PLD phosphodiesterase" evidence="1">
    <location>
        <begin position="203"/>
        <end position="230"/>
    </location>
</feature>
<dbReference type="Gene3D" id="3.30.870.10">
    <property type="entry name" value="Endonuclease Chain A"/>
    <property type="match status" value="1"/>
</dbReference>
<evidence type="ECO:0000313" key="3">
    <source>
        <dbReference type="Proteomes" id="UP000318186"/>
    </source>
</evidence>
<organism evidence="2 3">
    <name type="scientific">Streptomyces brevispora</name>
    <dbReference type="NCBI Taxonomy" id="887462"/>
    <lineage>
        <taxon>Bacteria</taxon>
        <taxon>Bacillati</taxon>
        <taxon>Actinomycetota</taxon>
        <taxon>Actinomycetes</taxon>
        <taxon>Kitasatosporales</taxon>
        <taxon>Streptomycetaceae</taxon>
        <taxon>Streptomyces</taxon>
    </lineage>
</organism>
<reference evidence="2 3" key="1">
    <citation type="submission" date="2019-06" db="EMBL/GenBank/DDBJ databases">
        <title>Sequencing the genomes of 1000 actinobacteria strains.</title>
        <authorList>
            <person name="Klenk H.-P."/>
        </authorList>
    </citation>
    <scope>NUCLEOTIDE SEQUENCE [LARGE SCALE GENOMIC DNA]</scope>
    <source>
        <strain evidence="2 3">DSM 42059</strain>
    </source>
</reference>
<dbReference type="PROSITE" id="PS50035">
    <property type="entry name" value="PLD"/>
    <property type="match status" value="1"/>
</dbReference>
<dbReference type="EMBL" id="VIWW01000002">
    <property type="protein sequence ID" value="TWF92349.1"/>
    <property type="molecule type" value="Genomic_DNA"/>
</dbReference>
<dbReference type="GO" id="GO:0003824">
    <property type="term" value="F:catalytic activity"/>
    <property type="evidence" value="ECO:0007669"/>
    <property type="project" value="InterPro"/>
</dbReference>
<dbReference type="InterPro" id="IPR025202">
    <property type="entry name" value="PLD-like_dom"/>
</dbReference>
<evidence type="ECO:0000313" key="2">
    <source>
        <dbReference type="EMBL" id="TWF92349.1"/>
    </source>
</evidence>
<sequence>MTDELRPLVPLAQLLERLAGSYAAAAEWTRQIARADTLDALREHGVADDHATAVRQLAAECGLLGSDRHAELVPARLSQLQVLLDVLDGLDPPPAAPPSERPLVFTTPRAAAHLVAPPVRRLDLLVQDVIAGANSELHIGGPFWNRHGCDLLREVLLPAVAERQVAVHFYAHDPSSRAQPLNDLVKDCAEYGRTSLYWWTGANPGIMHAKFVVADRATGYFGSANLSSLGLQEHFEIGMELGSTQASSLVDLCTRLRQEGFFAQVTKGPGRAPDPLVLVETVDGKRRFGQLRSWHTTRDGRREADVLCRLSDDAPRPARVRVDESRIRLFPGVDYANVPTAGGTRAGDGESGGAE</sequence>
<dbReference type="Proteomes" id="UP000318186">
    <property type="component" value="Unassembled WGS sequence"/>
</dbReference>
<comment type="caution">
    <text evidence="2">The sequence shown here is derived from an EMBL/GenBank/DDBJ whole genome shotgun (WGS) entry which is preliminary data.</text>
</comment>
<dbReference type="AlphaFoldDB" id="A0A561TZ17"/>
<dbReference type="OrthoDB" id="3378609at2"/>
<proteinExistence type="predicted"/>
<evidence type="ECO:0000259" key="1">
    <source>
        <dbReference type="PROSITE" id="PS50035"/>
    </source>
</evidence>